<dbReference type="SUPFAM" id="SSF51735">
    <property type="entry name" value="NAD(P)-binding Rossmann-fold domains"/>
    <property type="match status" value="1"/>
</dbReference>
<protein>
    <submittedName>
        <fullName evidence="2">NAD-dependent epimerase/dehydratase family protein</fullName>
    </submittedName>
</protein>
<name>A0ABN2Z0X5_9MICC</name>
<dbReference type="Pfam" id="PF01370">
    <property type="entry name" value="Epimerase"/>
    <property type="match status" value="1"/>
</dbReference>
<accession>A0ABN2Z0X5</accession>
<dbReference type="PANTHER" id="PTHR43245:SF13">
    <property type="entry name" value="UDP-D-APIOSE_UDP-D-XYLOSE SYNTHASE 2"/>
    <property type="match status" value="1"/>
</dbReference>
<organism evidence="2 3">
    <name type="scientific">Arthrobacter humicola</name>
    <dbReference type="NCBI Taxonomy" id="409291"/>
    <lineage>
        <taxon>Bacteria</taxon>
        <taxon>Bacillati</taxon>
        <taxon>Actinomycetota</taxon>
        <taxon>Actinomycetes</taxon>
        <taxon>Micrococcales</taxon>
        <taxon>Micrococcaceae</taxon>
        <taxon>Arthrobacter</taxon>
    </lineage>
</organism>
<keyword evidence="3" id="KW-1185">Reference proteome</keyword>
<dbReference type="InterPro" id="IPR050177">
    <property type="entry name" value="Lipid_A_modif_metabolic_enz"/>
</dbReference>
<dbReference type="RefSeq" id="WP_344364800.1">
    <property type="nucleotide sequence ID" value="NZ_BAAAQB010000029.1"/>
</dbReference>
<reference evidence="2 3" key="1">
    <citation type="journal article" date="2019" name="Int. J. Syst. Evol. Microbiol.">
        <title>The Global Catalogue of Microorganisms (GCM) 10K type strain sequencing project: providing services to taxonomists for standard genome sequencing and annotation.</title>
        <authorList>
            <consortium name="The Broad Institute Genomics Platform"/>
            <consortium name="The Broad Institute Genome Sequencing Center for Infectious Disease"/>
            <person name="Wu L."/>
            <person name="Ma J."/>
        </authorList>
    </citation>
    <scope>NUCLEOTIDE SEQUENCE [LARGE SCALE GENOMIC DNA]</scope>
    <source>
        <strain evidence="2 3">JCM 15921</strain>
    </source>
</reference>
<sequence>MSTLQGATVLVTGGAGTIGSTIVDHLLAAGAGRIDVLDNLVRGRRANLDDAMESGRVHLVEGDLRDRDLVHDLTRGTDIVFHQAAIRITQCAEEPRLALEVLVDGSFNVLEAAAEHRVDKLIAASSASVYGMAEEFPTTERHHHHNNDTFYGAAKSFNEGMARSFRAMTGLDYVLLRYFNVYGPRMDVHGLYTEVLVRWMERIADGQPPLIFGDGLQTMDFVHTRDIARANILAAGSGIREGVYNVASGSETSLLELAEALLRAMDSGLQVEHGPDRAVNGVVRRLADTTAAERDLGFTAETGLEEGLRELVDWWRPLRGEIAAARVGGVR</sequence>
<dbReference type="PANTHER" id="PTHR43245">
    <property type="entry name" value="BIFUNCTIONAL POLYMYXIN RESISTANCE PROTEIN ARNA"/>
    <property type="match status" value="1"/>
</dbReference>
<proteinExistence type="predicted"/>
<dbReference type="EMBL" id="BAAAQB010000029">
    <property type="protein sequence ID" value="GAA2135049.1"/>
    <property type="molecule type" value="Genomic_DNA"/>
</dbReference>
<dbReference type="InterPro" id="IPR036291">
    <property type="entry name" value="NAD(P)-bd_dom_sf"/>
</dbReference>
<comment type="caution">
    <text evidence="2">The sequence shown here is derived from an EMBL/GenBank/DDBJ whole genome shotgun (WGS) entry which is preliminary data.</text>
</comment>
<evidence type="ECO:0000313" key="3">
    <source>
        <dbReference type="Proteomes" id="UP001500102"/>
    </source>
</evidence>
<dbReference type="Gene3D" id="3.40.50.720">
    <property type="entry name" value="NAD(P)-binding Rossmann-like Domain"/>
    <property type="match status" value="1"/>
</dbReference>
<evidence type="ECO:0000313" key="2">
    <source>
        <dbReference type="EMBL" id="GAA2135049.1"/>
    </source>
</evidence>
<dbReference type="Gene3D" id="3.90.25.10">
    <property type="entry name" value="UDP-galactose 4-epimerase, domain 1"/>
    <property type="match status" value="1"/>
</dbReference>
<dbReference type="InterPro" id="IPR001509">
    <property type="entry name" value="Epimerase_deHydtase"/>
</dbReference>
<gene>
    <name evidence="2" type="ORF">GCM10009825_19140</name>
</gene>
<evidence type="ECO:0000259" key="1">
    <source>
        <dbReference type="Pfam" id="PF01370"/>
    </source>
</evidence>
<dbReference type="Proteomes" id="UP001500102">
    <property type="component" value="Unassembled WGS sequence"/>
</dbReference>
<feature type="domain" description="NAD-dependent epimerase/dehydratase" evidence="1">
    <location>
        <begin position="9"/>
        <end position="247"/>
    </location>
</feature>